<dbReference type="EMBL" id="BAABAS010000006">
    <property type="protein sequence ID" value="GAA4232375.1"/>
    <property type="molecule type" value="Genomic_DNA"/>
</dbReference>
<keyword evidence="2" id="KW-1185">Reference proteome</keyword>
<comment type="caution">
    <text evidence="1">The sequence shown here is derived from an EMBL/GenBank/DDBJ whole genome shotgun (WGS) entry which is preliminary data.</text>
</comment>
<reference evidence="2" key="1">
    <citation type="journal article" date="2019" name="Int. J. Syst. Evol. Microbiol.">
        <title>The Global Catalogue of Microorganisms (GCM) 10K type strain sequencing project: providing services to taxonomists for standard genome sequencing and annotation.</title>
        <authorList>
            <consortium name="The Broad Institute Genomics Platform"/>
            <consortium name="The Broad Institute Genome Sequencing Center for Infectious Disease"/>
            <person name="Wu L."/>
            <person name="Ma J."/>
        </authorList>
    </citation>
    <scope>NUCLEOTIDE SEQUENCE [LARGE SCALE GENOMIC DNA]</scope>
    <source>
        <strain evidence="2">JCM 17440</strain>
    </source>
</reference>
<evidence type="ECO:0000313" key="2">
    <source>
        <dbReference type="Proteomes" id="UP001501710"/>
    </source>
</evidence>
<name>A0ABP8C380_9ACTN</name>
<accession>A0ABP8C380</accession>
<protein>
    <submittedName>
        <fullName evidence="1">Uncharacterized protein</fullName>
    </submittedName>
</protein>
<sequence length="80" mass="8577">MANNPTNLIKTGAFCVSFSSPSSPHPALCRPCVIPTPSLRPPQVERPSVPDALPRLVAAVAKSDRLLSKSMLMDCFGTVW</sequence>
<proteinExistence type="predicted"/>
<gene>
    <name evidence="1" type="ORF">GCM10022254_32040</name>
</gene>
<dbReference type="Proteomes" id="UP001501710">
    <property type="component" value="Unassembled WGS sequence"/>
</dbReference>
<evidence type="ECO:0000313" key="1">
    <source>
        <dbReference type="EMBL" id="GAA4232375.1"/>
    </source>
</evidence>
<organism evidence="1 2">
    <name type="scientific">Actinomadura meridiana</name>
    <dbReference type="NCBI Taxonomy" id="559626"/>
    <lineage>
        <taxon>Bacteria</taxon>
        <taxon>Bacillati</taxon>
        <taxon>Actinomycetota</taxon>
        <taxon>Actinomycetes</taxon>
        <taxon>Streptosporangiales</taxon>
        <taxon>Thermomonosporaceae</taxon>
        <taxon>Actinomadura</taxon>
    </lineage>
</organism>